<keyword evidence="8" id="KW-1185">Reference proteome</keyword>
<keyword evidence="1" id="KW-0344">Guanine-nucleotide releasing factor</keyword>
<dbReference type="OMA" id="IRLWPDD"/>
<evidence type="ECO:0008006" key="9">
    <source>
        <dbReference type="Google" id="ProtNLM"/>
    </source>
</evidence>
<dbReference type="GO" id="GO:0007264">
    <property type="term" value="P:small GTPase-mediated signal transduction"/>
    <property type="evidence" value="ECO:0007669"/>
    <property type="project" value="InterPro"/>
</dbReference>
<evidence type="ECO:0000256" key="2">
    <source>
        <dbReference type="PROSITE-ProRule" id="PRU00983"/>
    </source>
</evidence>
<dbReference type="Gene3D" id="1.25.40.410">
    <property type="match status" value="1"/>
</dbReference>
<protein>
    <recommendedName>
        <fullName evidence="9">Dedicator of cytokinesis protein</fullName>
    </recommendedName>
</protein>
<dbReference type="Pfam" id="PF14429">
    <property type="entry name" value="DOCK-C2"/>
    <property type="match status" value="1"/>
</dbReference>
<feature type="coiled-coil region" evidence="3">
    <location>
        <begin position="1989"/>
        <end position="2016"/>
    </location>
</feature>
<dbReference type="CDD" id="cd11684">
    <property type="entry name" value="DHR2_DOCK"/>
    <property type="match status" value="1"/>
</dbReference>
<feature type="compositionally biased region" description="Polar residues" evidence="4">
    <location>
        <begin position="1201"/>
        <end position="1214"/>
    </location>
</feature>
<feature type="region of interest" description="Disordered" evidence="4">
    <location>
        <begin position="1200"/>
        <end position="1235"/>
    </location>
</feature>
<dbReference type="PANTHER" id="PTHR23317:SF76">
    <property type="entry name" value="LD20667P"/>
    <property type="match status" value="1"/>
</dbReference>
<feature type="compositionally biased region" description="Polar residues" evidence="4">
    <location>
        <begin position="1926"/>
        <end position="1943"/>
    </location>
</feature>
<feature type="domain" description="DOCKER" evidence="6">
    <location>
        <begin position="2180"/>
        <end position="2600"/>
    </location>
</feature>
<feature type="region of interest" description="Disordered" evidence="4">
    <location>
        <begin position="2077"/>
        <end position="2107"/>
    </location>
</feature>
<dbReference type="EMBL" id="KB206629">
    <property type="protein sequence ID" value="ELP89412.1"/>
    <property type="molecule type" value="Genomic_DNA"/>
</dbReference>
<dbReference type="InterPro" id="IPR027357">
    <property type="entry name" value="DOCKER_dom"/>
</dbReference>
<evidence type="ECO:0000313" key="8">
    <source>
        <dbReference type="Proteomes" id="UP000014680"/>
    </source>
</evidence>
<evidence type="ECO:0000259" key="5">
    <source>
        <dbReference type="PROSITE" id="PS51650"/>
    </source>
</evidence>
<feature type="domain" description="C2 DOCK-type" evidence="5">
    <location>
        <begin position="556"/>
        <end position="738"/>
    </location>
</feature>
<feature type="compositionally biased region" description="Basic and acidic residues" evidence="4">
    <location>
        <begin position="1226"/>
        <end position="1235"/>
    </location>
</feature>
<evidence type="ECO:0000256" key="4">
    <source>
        <dbReference type="SAM" id="MobiDB-lite"/>
    </source>
</evidence>
<dbReference type="InterPro" id="IPR026791">
    <property type="entry name" value="DOCK"/>
</dbReference>
<dbReference type="RefSeq" id="XP_004256183.1">
    <property type="nucleotide sequence ID" value="XM_004256135.1"/>
</dbReference>
<evidence type="ECO:0000259" key="6">
    <source>
        <dbReference type="PROSITE" id="PS51651"/>
    </source>
</evidence>
<gene>
    <name evidence="7" type="ORF">EIN_390170</name>
</gene>
<dbReference type="Proteomes" id="UP000014680">
    <property type="component" value="Unassembled WGS sequence"/>
</dbReference>
<dbReference type="GO" id="GO:0005085">
    <property type="term" value="F:guanyl-nucleotide exchange factor activity"/>
    <property type="evidence" value="ECO:0007669"/>
    <property type="project" value="UniProtKB-KW"/>
</dbReference>
<dbReference type="InterPro" id="IPR043161">
    <property type="entry name" value="DOCK_C_lobe_A"/>
</dbReference>
<dbReference type="GeneID" id="14888428"/>
<proteinExistence type="inferred from homology"/>
<feature type="region of interest" description="Disordered" evidence="4">
    <location>
        <begin position="1926"/>
        <end position="1947"/>
    </location>
</feature>
<organism evidence="7 8">
    <name type="scientific">Entamoeba invadens IP1</name>
    <dbReference type="NCBI Taxonomy" id="370355"/>
    <lineage>
        <taxon>Eukaryota</taxon>
        <taxon>Amoebozoa</taxon>
        <taxon>Evosea</taxon>
        <taxon>Archamoebae</taxon>
        <taxon>Mastigamoebida</taxon>
        <taxon>Entamoebidae</taxon>
        <taxon>Entamoeba</taxon>
    </lineage>
</organism>
<keyword evidence="3" id="KW-0175">Coiled coil</keyword>
<reference evidence="7 8" key="1">
    <citation type="submission" date="2012-10" db="EMBL/GenBank/DDBJ databases">
        <authorList>
            <person name="Zafar N."/>
            <person name="Inman J."/>
            <person name="Hall N."/>
            <person name="Lorenzi H."/>
            <person name="Caler E."/>
        </authorList>
    </citation>
    <scope>NUCLEOTIDE SEQUENCE [LARGE SCALE GENOMIC DNA]</scope>
    <source>
        <strain evidence="7 8">IP1</strain>
    </source>
</reference>
<comment type="similarity">
    <text evidence="2">Belongs to the DOCK family.</text>
</comment>
<dbReference type="PROSITE" id="PS51650">
    <property type="entry name" value="C2_DOCK"/>
    <property type="match status" value="1"/>
</dbReference>
<name>A0A0A1U5A8_ENTIV</name>
<dbReference type="OrthoDB" id="47328at2759"/>
<dbReference type="PANTHER" id="PTHR23317">
    <property type="entry name" value="DEDICATOR OF CYTOKINESIS DOCK"/>
    <property type="match status" value="1"/>
</dbReference>
<evidence type="ECO:0000256" key="1">
    <source>
        <dbReference type="ARBA" id="ARBA00022658"/>
    </source>
</evidence>
<dbReference type="VEuPathDB" id="AmoebaDB:EIN_390170"/>
<dbReference type="Pfam" id="PF06920">
    <property type="entry name" value="DHR-2_Lobe_A"/>
    <property type="match status" value="1"/>
</dbReference>
<sequence length="2603" mass="303062">MEPNDKKNLFLNKVFGEMKVVEASPINISGPKPKKPDTDTTTLVFFNLDTEGWGVIDAYQLQQSLSGLDRKTMIAQQKINLPESQIKHLLSQSSTEFSSRVPQKVFQEFQRLLQSKCDELKAIANPKNIYELYAAQFVGENDVPNDFLYFSSTDFVIQKIVEETERKERCPVLFLEGNDDMAKYLKMIEKMFFGKRHVIKENTVYYNSVNPATIDDFFKTTKCKKYSEAFKQISDAQAEGLQSVSSEMCQGNNEKSLKGMNEENDTDMKLDVRMVDIVERSKRRKINPNMFDFFNPVFQTPKVHKDLEDVPVHAKDERKNFVFEYMLVGEGHVEQITSTFCLVDVTNKRKLCSDYYVELNRNKDTIDAFTHMSPALIRLWPDDIQNDEIWGVVRYYKNADGDIDGVRELYEKGLEDKKAKKYREKIATMKLDYSKQQLLFVGLIPIDKKQFEKRGQLLNFKFYREDVESEKKLFDLIEDIKMKKAKEVVCHVWVPTISYSPLEEWKEATARLFDGKERNKELEEEQKVKGDKVVDIPILEDLCAVDKLCDINNQYVNRMIVSPTEVFLGKERKRAGVIVKVALRESDGNVSDESLDLKVFYPQKTLIKKGTTEMLTGGHSSFSHSKVGQFFTEMRIELPFPLKKTHHLLFSIFDVSAEESGNTSKPLYAVYPLFNELEKDPIAANGQLLLLNDLNGEITLPIMKNPNKNYLSHQDFMESTKTYLKVKLSLFSTIYPTSSETYKFIQLINRYTKLENVSKKSENDDKTIRMLEETIKGSSANLPESDCVHFLPVILNGLLGVTSIISNAVFDIVNKVSSYELKHFMACKEIGIEAIRHPVLSRYLLYHCECNSSSLSNMVIKVKTQLVSVKQESFVFGSVWFFFEVMTRIVVSILDASGNLVGDRSKGFTDEILSRFKKSFLQAFYTAFSDTLRQAVLNKNFKNLVEANLAYVQFLMKMFRLMGRSEALVMLEYHIMQLSSPYVEMEVGPKKMEMNSEEMIFLTLLRLDAVNEFSKFPYIDKLCLPNKLKVTNIEDLEDNVLEKYLPTCFLLRQYLLLIQKPSDFSKMAVMSLISFLQRLDLNINLQSEDKKGILSDMLMPLLLRLIDEDDYFITWANAQSRTNKGKGLEEVELLMFACLYVFKIMDDETLRTWLENEVPSRLKIITNIIKRAIMILSQYPLPILLDVENVVENERKRMYDTLSNEPSQQNQTKETSQHKRIRRPSQAKEDQVKETKEVKTHVIDIESKNQKYLDKEKEEKFWFLKNNMIFDCVMVAMDVLEMIYEIARQMEITTENMENVENDEEGQTKSALVDVENVINEVLFDCPMNRKYAEQLFAFVRKLLLNHYNYIFTRRVDFSFNLLKNILKLCGNEDNVISHMAMHNLYIFSKINFLCDMDLSRISNHIVCALGQLQNLMTNKLKFEDTLGDLVLLPAKDFGSSKKLIEMLIALYKEKGVLDSKYLFRIQQLQLGIDAGESESFLQFMADVIDAHNRILEPFVEMPADLVNGYTSLKEQITGFFSSKLRVRGIDVKNVKKQLDLKYRDCVFKKPLIEKCDEALGKFGMLIRNLNEINTVWQRDQTEALELESVFGQHTKDSVETLKWIIENVLRPITEGERSEVKSEDLTFDSLLRLRVEREKDEERVTQEVERRKVLFSSSKGTTGQENPYFPVKDEDFEELLDSVKNLFSEKVKLIKTTTDAFKRFETSTKELENTRVNVMNEIEEMHSMSTKKLYDQPLNDSFTESTTSDFSRIMERVEVSDSKVFGQFNSLVKMTKPWYLRFEYWKLILPLTRSIGEMVNSMIRVVQANSKRMNFMREWHKREREHAISAVRVFEWSKTVELLMRQKDWYQNQHVSWLSKIADDCLTEKPDILKLRKEMAEQLLGMEYLKSSAMSELKRLNPRKRGTRKSIALAEGETFSLQSTNMSVGAPQNTGRLSTDSSQSDDAETANMLASLKPICFDIVEIDDNLVDVCLDKIEEMATKFKEQKSIEENYEEKRKEYNTLQIEFAEKKESLKVDDEKFFANVQELKQKRKTIVEMEKMEIPELNAYCDYHTLTKTVTNSTKQINEMVLEYSKKSTSTDKSEEKKEEKDVKKDDEKENKGVSDEDRKYFLDENDYFKEEAFLDVNRHKQQIFDKCVKEMNEEMKKMMNKLVELDESNKVIKDPDFIIWKFYESTKDYESNPRLHLTWFNKMADKNKENGNDVEAGMCELHMVHYIYNHIANRQIDLPQNSLKEVCTDFLTMDEPKELQENNDCSFETMANHIKFGIQEFEAAQLYNYALVLCNFELPFYEETENYSKLAKCHAKIKELYSKMDQKTNAPVYSGYFFLLEFVGAPFESMPNPLGYIYRSVKPLDQFKEELLKIFKPENQSIEIIDKNGKIKDETKCYMKVTLVYPVVDSEPIREPQTLLTNTASFMYEKDTGSKAPLMKREKERFLLTTELSMPCGMKRVKVVKSDKNSLTPIMNASDDLEIRFAKLAKTFSDYQNLKNSGKDDTIQLNKIQECIGMLLEPKHSESVYEIMDAFLGDPSCYKKLYSVDEVNALYRTMQRICECVEGSLVTLKKKRNNEECKKYTKLFDQFKSLITSLEEPIYTFDDDDN</sequence>
<evidence type="ECO:0000313" key="7">
    <source>
        <dbReference type="EMBL" id="ELP89412.1"/>
    </source>
</evidence>
<dbReference type="PROSITE" id="PS51651">
    <property type="entry name" value="DOCKER"/>
    <property type="match status" value="1"/>
</dbReference>
<accession>A0A0A1U5A8</accession>
<dbReference type="Gene3D" id="2.60.40.150">
    <property type="entry name" value="C2 domain"/>
    <property type="match status" value="1"/>
</dbReference>
<dbReference type="InterPro" id="IPR027007">
    <property type="entry name" value="C2_DOCK-type_domain"/>
</dbReference>
<dbReference type="KEGG" id="eiv:EIN_390170"/>
<dbReference type="InterPro" id="IPR035892">
    <property type="entry name" value="C2_domain_sf"/>
</dbReference>
<evidence type="ECO:0000256" key="3">
    <source>
        <dbReference type="SAM" id="Coils"/>
    </source>
</evidence>
<dbReference type="InterPro" id="IPR046769">
    <property type="entry name" value="DOCKER_Lobe_A"/>
</dbReference>